<dbReference type="GO" id="GO:0035925">
    <property type="term" value="F:mRNA 3'-UTR AU-rich region binding"/>
    <property type="evidence" value="ECO:0007669"/>
    <property type="project" value="TreeGrafter"/>
</dbReference>
<keyword evidence="1" id="KW-0521">NADP</keyword>
<organism evidence="4 5">
    <name type="scientific">Nocardiopsis mwathae</name>
    <dbReference type="NCBI Taxonomy" id="1472723"/>
    <lineage>
        <taxon>Bacteria</taxon>
        <taxon>Bacillati</taxon>
        <taxon>Actinomycetota</taxon>
        <taxon>Actinomycetes</taxon>
        <taxon>Streptosporangiales</taxon>
        <taxon>Nocardiopsidaceae</taxon>
        <taxon>Nocardiopsis</taxon>
    </lineage>
</organism>
<dbReference type="AlphaFoldDB" id="A0A7X0D752"/>
<dbReference type="InterPro" id="IPR036291">
    <property type="entry name" value="NAD(P)-bd_dom_sf"/>
</dbReference>
<dbReference type="GO" id="GO:0070402">
    <property type="term" value="F:NADPH binding"/>
    <property type="evidence" value="ECO:0007669"/>
    <property type="project" value="TreeGrafter"/>
</dbReference>
<dbReference type="GO" id="GO:0005829">
    <property type="term" value="C:cytosol"/>
    <property type="evidence" value="ECO:0007669"/>
    <property type="project" value="TreeGrafter"/>
</dbReference>
<evidence type="ECO:0000256" key="1">
    <source>
        <dbReference type="ARBA" id="ARBA00022857"/>
    </source>
</evidence>
<evidence type="ECO:0000259" key="3">
    <source>
        <dbReference type="SMART" id="SM00829"/>
    </source>
</evidence>
<proteinExistence type="predicted"/>
<sequence length="305" mass="30995">MTILSFGGPKVLTVADLPVPEPGRGEVRIRVQAAAIHPLDIVARSGFLGPMLPLGPRYVLGADVAGVVDAIGPSVTDFSIGQSVVGMSNWPDTKVGTQAEYVVLPTEVLASAPMAVEPAPAATLPLNALTARQALDILDLSAGQTLAVTGAAGGVGGFAVELARHRGLKVIGVAGPQDEEFLTGLGADFVERSEDPGAAIRKAARAGVDGVLDSAAIGAVVLAGVRDGGAYVGVTPPSPPESVRGIRTGVVLARGLRSQLTELVELVEQGRITLRAPRTYPIESVAEAHTTLAKGGVRGGVVLIP</sequence>
<keyword evidence="5" id="KW-1185">Reference proteome</keyword>
<comment type="caution">
    <text evidence="4">The sequence shown here is derived from an EMBL/GenBank/DDBJ whole genome shotgun (WGS) entry which is preliminary data.</text>
</comment>
<protein>
    <submittedName>
        <fullName evidence="4">NADPH:quinone reductase-like Zn-dependent oxidoreductase</fullName>
    </submittedName>
</protein>
<dbReference type="Pfam" id="PF13602">
    <property type="entry name" value="ADH_zinc_N_2"/>
    <property type="match status" value="1"/>
</dbReference>
<dbReference type="Proteomes" id="UP000546642">
    <property type="component" value="Unassembled WGS sequence"/>
</dbReference>
<evidence type="ECO:0000313" key="5">
    <source>
        <dbReference type="Proteomes" id="UP000546642"/>
    </source>
</evidence>
<dbReference type="Pfam" id="PF08240">
    <property type="entry name" value="ADH_N"/>
    <property type="match status" value="1"/>
</dbReference>
<keyword evidence="2" id="KW-0560">Oxidoreductase</keyword>
<dbReference type="InterPro" id="IPR020843">
    <property type="entry name" value="ER"/>
</dbReference>
<dbReference type="PANTHER" id="PTHR48106">
    <property type="entry name" value="QUINONE OXIDOREDUCTASE PIG3-RELATED"/>
    <property type="match status" value="1"/>
</dbReference>
<evidence type="ECO:0000313" key="4">
    <source>
        <dbReference type="EMBL" id="MBB6174257.1"/>
    </source>
</evidence>
<dbReference type="InterPro" id="IPR013154">
    <property type="entry name" value="ADH-like_N"/>
</dbReference>
<dbReference type="SMART" id="SM00829">
    <property type="entry name" value="PKS_ER"/>
    <property type="match status" value="1"/>
</dbReference>
<accession>A0A7X0D752</accession>
<dbReference type="SUPFAM" id="SSF51735">
    <property type="entry name" value="NAD(P)-binding Rossmann-fold domains"/>
    <property type="match status" value="1"/>
</dbReference>
<dbReference type="Gene3D" id="3.40.50.720">
    <property type="entry name" value="NAD(P)-binding Rossmann-like Domain"/>
    <property type="match status" value="1"/>
</dbReference>
<feature type="domain" description="Enoyl reductase (ER)" evidence="3">
    <location>
        <begin position="7"/>
        <end position="303"/>
    </location>
</feature>
<name>A0A7X0D752_9ACTN</name>
<dbReference type="RefSeq" id="WP_221308199.1">
    <property type="nucleotide sequence ID" value="NZ_JACHDS010000001.1"/>
</dbReference>
<evidence type="ECO:0000256" key="2">
    <source>
        <dbReference type="ARBA" id="ARBA00023002"/>
    </source>
</evidence>
<dbReference type="EMBL" id="JACHDS010000001">
    <property type="protein sequence ID" value="MBB6174257.1"/>
    <property type="molecule type" value="Genomic_DNA"/>
</dbReference>
<dbReference type="InterPro" id="IPR011032">
    <property type="entry name" value="GroES-like_sf"/>
</dbReference>
<dbReference type="Gene3D" id="3.90.180.10">
    <property type="entry name" value="Medium-chain alcohol dehydrogenases, catalytic domain"/>
    <property type="match status" value="1"/>
</dbReference>
<dbReference type="CDD" id="cd05289">
    <property type="entry name" value="MDR_like_2"/>
    <property type="match status" value="1"/>
</dbReference>
<reference evidence="4 5" key="1">
    <citation type="submission" date="2020-08" db="EMBL/GenBank/DDBJ databases">
        <title>Sequencing the genomes of 1000 actinobacteria strains.</title>
        <authorList>
            <person name="Klenk H.-P."/>
        </authorList>
    </citation>
    <scope>NUCLEOTIDE SEQUENCE [LARGE SCALE GENOMIC DNA]</scope>
    <source>
        <strain evidence="4 5">DSM 46659</strain>
    </source>
</reference>
<dbReference type="PANTHER" id="PTHR48106:SF13">
    <property type="entry name" value="QUINONE OXIDOREDUCTASE-RELATED"/>
    <property type="match status" value="1"/>
</dbReference>
<dbReference type="SUPFAM" id="SSF50129">
    <property type="entry name" value="GroES-like"/>
    <property type="match status" value="1"/>
</dbReference>
<gene>
    <name evidence="4" type="ORF">HNR23_004317</name>
</gene>
<dbReference type="GO" id="GO:0003960">
    <property type="term" value="F:quinone reductase (NADPH) activity"/>
    <property type="evidence" value="ECO:0007669"/>
    <property type="project" value="TreeGrafter"/>
</dbReference>